<sequence>AKSAVGRSLVKKRFANKHRNRAGEEWMYQKADFTTTTDWNRLNLRSITDQNSLDDFLSTAQLAGTDFAAERLNVTFIPAVAKVGILTSEDKERIKQVQKLHVDKLSIPRR</sequence>
<name>A0A820RLX2_9BILA</name>
<feature type="non-terminal residue" evidence="1">
    <location>
        <position position="110"/>
    </location>
</feature>
<evidence type="ECO:0000313" key="1">
    <source>
        <dbReference type="EMBL" id="CAF4439253.1"/>
    </source>
</evidence>
<accession>A0A820RLX2</accession>
<proteinExistence type="predicted"/>
<organism evidence="1 2">
    <name type="scientific">Adineta steineri</name>
    <dbReference type="NCBI Taxonomy" id="433720"/>
    <lineage>
        <taxon>Eukaryota</taxon>
        <taxon>Metazoa</taxon>
        <taxon>Spiralia</taxon>
        <taxon>Gnathifera</taxon>
        <taxon>Rotifera</taxon>
        <taxon>Eurotatoria</taxon>
        <taxon>Bdelloidea</taxon>
        <taxon>Adinetida</taxon>
        <taxon>Adinetidae</taxon>
        <taxon>Adineta</taxon>
    </lineage>
</organism>
<evidence type="ECO:0000313" key="2">
    <source>
        <dbReference type="Proteomes" id="UP000663844"/>
    </source>
</evidence>
<gene>
    <name evidence="1" type="ORF">OXD698_LOCUS53714</name>
</gene>
<feature type="non-terminal residue" evidence="1">
    <location>
        <position position="1"/>
    </location>
</feature>
<reference evidence="1" key="1">
    <citation type="submission" date="2021-02" db="EMBL/GenBank/DDBJ databases">
        <authorList>
            <person name="Nowell W R."/>
        </authorList>
    </citation>
    <scope>NUCLEOTIDE SEQUENCE</scope>
</reference>
<dbReference type="EMBL" id="CAJOAZ010031299">
    <property type="protein sequence ID" value="CAF4439253.1"/>
    <property type="molecule type" value="Genomic_DNA"/>
</dbReference>
<comment type="caution">
    <text evidence="1">The sequence shown here is derived from an EMBL/GenBank/DDBJ whole genome shotgun (WGS) entry which is preliminary data.</text>
</comment>
<dbReference type="Proteomes" id="UP000663844">
    <property type="component" value="Unassembled WGS sequence"/>
</dbReference>
<dbReference type="AlphaFoldDB" id="A0A820RLX2"/>
<protein>
    <submittedName>
        <fullName evidence="1">Uncharacterized protein</fullName>
    </submittedName>
</protein>